<sequence>MIRETGLLSMRTSQQNQNQNRDRAIPVIILSGFLGTGKTTLLKQWLQWSTEENLTPAVIMNEVGEVNLDGQQLPPEVAMKEMLGGCICCSFRGDFSTKLYELVQEEQPDVIYVECTGIAEPMELVESITEVSLYSDIVLTNIVTVVDAKHLGDLLDDETAIQKANRKMMRLLEEQVRAANTILLNKSDLATAEQLDKVQQHVKQWNAHASLVITDHAVVERELWIQSCVHAGGSLLLVEDDVQSSKNTNNTHAQHGHDHLHVEHAKKDSHHHSHSHAHDFVTAWTHPLSEPMDSERFENWLSTLPSNVYRAKGIVSFTDTTKRYMFQFAYRQSEFIPIAPQGEVKDVLVVIGEHLDTGMLQRTFEAAVNKA</sequence>
<dbReference type="SUPFAM" id="SSF52540">
    <property type="entry name" value="P-loop containing nucleoside triphosphate hydrolases"/>
    <property type="match status" value="1"/>
</dbReference>
<dbReference type="InterPro" id="IPR027417">
    <property type="entry name" value="P-loop_NTPase"/>
</dbReference>
<evidence type="ECO:0000256" key="4">
    <source>
        <dbReference type="ARBA" id="ARBA00034320"/>
    </source>
</evidence>
<comment type="caution">
    <text evidence="8">The sequence shown here is derived from an EMBL/GenBank/DDBJ whole genome shotgun (WGS) entry which is preliminary data.</text>
</comment>
<evidence type="ECO:0000256" key="1">
    <source>
        <dbReference type="ARBA" id="ARBA00022741"/>
    </source>
</evidence>
<dbReference type="CDD" id="cd03112">
    <property type="entry name" value="CobW-like"/>
    <property type="match status" value="1"/>
</dbReference>
<dbReference type="SMART" id="SM00833">
    <property type="entry name" value="CobW_C"/>
    <property type="match status" value="1"/>
</dbReference>
<evidence type="ECO:0000256" key="6">
    <source>
        <dbReference type="SAM" id="Coils"/>
    </source>
</evidence>
<dbReference type="Pfam" id="PF07683">
    <property type="entry name" value="CobW_C"/>
    <property type="match status" value="1"/>
</dbReference>
<proteinExistence type="inferred from homology"/>
<dbReference type="InterPro" id="IPR051316">
    <property type="entry name" value="Zinc-reg_GTPase_activator"/>
</dbReference>
<evidence type="ECO:0000259" key="7">
    <source>
        <dbReference type="SMART" id="SM00833"/>
    </source>
</evidence>
<dbReference type="Pfam" id="PF02492">
    <property type="entry name" value="cobW"/>
    <property type="match status" value="1"/>
</dbReference>
<dbReference type="PANTHER" id="PTHR13748">
    <property type="entry name" value="COBW-RELATED"/>
    <property type="match status" value="1"/>
</dbReference>
<accession>A0ABY3AVZ6</accession>
<evidence type="ECO:0000256" key="5">
    <source>
        <dbReference type="ARBA" id="ARBA00049117"/>
    </source>
</evidence>
<keyword evidence="2" id="KW-0378">Hydrolase</keyword>
<dbReference type="Proteomes" id="UP000316208">
    <property type="component" value="Unassembled WGS sequence"/>
</dbReference>
<dbReference type="SUPFAM" id="SSF90002">
    <property type="entry name" value="Hypothetical protein YjiA, C-terminal domain"/>
    <property type="match status" value="1"/>
</dbReference>
<evidence type="ECO:0000256" key="2">
    <source>
        <dbReference type="ARBA" id="ARBA00022801"/>
    </source>
</evidence>
<dbReference type="InterPro" id="IPR003495">
    <property type="entry name" value="CobW/HypB/UreG_nucleotide-bd"/>
</dbReference>
<keyword evidence="9" id="KW-1185">Reference proteome</keyword>
<gene>
    <name evidence="8" type="ORF">C7Y44_03780</name>
</gene>
<keyword evidence="3" id="KW-0143">Chaperone</keyword>
<evidence type="ECO:0000256" key="3">
    <source>
        <dbReference type="ARBA" id="ARBA00023186"/>
    </source>
</evidence>
<dbReference type="InterPro" id="IPR036627">
    <property type="entry name" value="CobW-likC_sf"/>
</dbReference>
<reference evidence="8 9" key="1">
    <citation type="submission" date="2018-03" db="EMBL/GenBank/DDBJ databases">
        <title>Aerobic endospore-forming bacteria genome sequencing and assembly.</title>
        <authorList>
            <person name="Cavalcante D.A."/>
            <person name="Driks A."/>
            <person name="Putonti C."/>
            <person name="De-Souza M.T."/>
        </authorList>
    </citation>
    <scope>NUCLEOTIDE SEQUENCE [LARGE SCALE GENOMIC DNA]</scope>
    <source>
        <strain evidence="8 9">SDF0028</strain>
    </source>
</reference>
<dbReference type="Gene3D" id="3.30.1220.10">
    <property type="entry name" value="CobW-like, C-terminal domain"/>
    <property type="match status" value="1"/>
</dbReference>
<feature type="coiled-coil region" evidence="6">
    <location>
        <begin position="154"/>
        <end position="181"/>
    </location>
</feature>
<dbReference type="EMBL" id="SADY01000001">
    <property type="protein sequence ID" value="TQR46785.1"/>
    <property type="molecule type" value="Genomic_DNA"/>
</dbReference>
<dbReference type="PANTHER" id="PTHR13748:SF62">
    <property type="entry name" value="COBW DOMAIN-CONTAINING PROTEIN"/>
    <property type="match status" value="1"/>
</dbReference>
<dbReference type="InterPro" id="IPR011629">
    <property type="entry name" value="CobW-like_C"/>
</dbReference>
<evidence type="ECO:0000313" key="9">
    <source>
        <dbReference type="Proteomes" id="UP000316208"/>
    </source>
</evidence>
<name>A0ABY3AVZ6_PAEPP</name>
<feature type="domain" description="CobW C-terminal" evidence="7">
    <location>
        <begin position="281"/>
        <end position="368"/>
    </location>
</feature>
<protein>
    <submittedName>
        <fullName evidence="8">GTP-binding protein</fullName>
    </submittedName>
</protein>
<organism evidence="8 9">
    <name type="scientific">Paenibacillus popilliae</name>
    <name type="common">Bacillus popilliae</name>
    <dbReference type="NCBI Taxonomy" id="78057"/>
    <lineage>
        <taxon>Bacteria</taxon>
        <taxon>Bacillati</taxon>
        <taxon>Bacillota</taxon>
        <taxon>Bacilli</taxon>
        <taxon>Bacillales</taxon>
        <taxon>Paenibacillaceae</taxon>
        <taxon>Paenibacillus</taxon>
    </lineage>
</organism>
<dbReference type="Gene3D" id="3.40.50.300">
    <property type="entry name" value="P-loop containing nucleotide triphosphate hydrolases"/>
    <property type="match status" value="1"/>
</dbReference>
<comment type="catalytic activity">
    <reaction evidence="5">
        <text>GTP + H2O = GDP + phosphate + H(+)</text>
        <dbReference type="Rhea" id="RHEA:19669"/>
        <dbReference type="ChEBI" id="CHEBI:15377"/>
        <dbReference type="ChEBI" id="CHEBI:15378"/>
        <dbReference type="ChEBI" id="CHEBI:37565"/>
        <dbReference type="ChEBI" id="CHEBI:43474"/>
        <dbReference type="ChEBI" id="CHEBI:58189"/>
    </reaction>
    <physiologicalReaction direction="left-to-right" evidence="5">
        <dbReference type="Rhea" id="RHEA:19670"/>
    </physiologicalReaction>
</comment>
<keyword evidence="1" id="KW-0547">Nucleotide-binding</keyword>
<comment type="similarity">
    <text evidence="4">Belongs to the SIMIBI class G3E GTPase family. ZNG1 subfamily.</text>
</comment>
<evidence type="ECO:0000313" key="8">
    <source>
        <dbReference type="EMBL" id="TQR46785.1"/>
    </source>
</evidence>
<keyword evidence="6" id="KW-0175">Coiled coil</keyword>